<dbReference type="AlphaFoldDB" id="A0AAN8TBE8"/>
<name>A0AAN8TBE8_SOLBU</name>
<feature type="domain" description="Reverse transcriptase" evidence="1">
    <location>
        <begin position="2"/>
        <end position="82"/>
    </location>
</feature>
<dbReference type="EMBL" id="JBANQN010000008">
    <property type="protein sequence ID" value="KAK6782057.1"/>
    <property type="molecule type" value="Genomic_DNA"/>
</dbReference>
<protein>
    <recommendedName>
        <fullName evidence="1">Reverse transcriptase domain-containing protein</fullName>
    </recommendedName>
</protein>
<dbReference type="PANTHER" id="PTHR46890:SF28">
    <property type="entry name" value="REVERSE TRANSCRIPTASE DOMAIN-CONTAINING PROTEIN"/>
    <property type="match status" value="1"/>
</dbReference>
<proteinExistence type="predicted"/>
<comment type="caution">
    <text evidence="2">The sequence shown here is derived from an EMBL/GenBank/DDBJ whole genome shotgun (WGS) entry which is preliminary data.</text>
</comment>
<gene>
    <name evidence="2" type="ORF">RDI58_019853</name>
</gene>
<dbReference type="PANTHER" id="PTHR46890">
    <property type="entry name" value="NON-LTR RETROLELEMENT REVERSE TRANSCRIPTASE-LIKE PROTEIN-RELATED"/>
    <property type="match status" value="1"/>
</dbReference>
<evidence type="ECO:0000259" key="1">
    <source>
        <dbReference type="Pfam" id="PF00078"/>
    </source>
</evidence>
<evidence type="ECO:0000313" key="3">
    <source>
        <dbReference type="Proteomes" id="UP001371456"/>
    </source>
</evidence>
<dbReference type="InterPro" id="IPR000477">
    <property type="entry name" value="RT_dom"/>
</dbReference>
<dbReference type="InterPro" id="IPR052343">
    <property type="entry name" value="Retrotransposon-Effector_Assoc"/>
</dbReference>
<organism evidence="2 3">
    <name type="scientific">Solanum bulbocastanum</name>
    <name type="common">Wild potato</name>
    <dbReference type="NCBI Taxonomy" id="147425"/>
    <lineage>
        <taxon>Eukaryota</taxon>
        <taxon>Viridiplantae</taxon>
        <taxon>Streptophyta</taxon>
        <taxon>Embryophyta</taxon>
        <taxon>Tracheophyta</taxon>
        <taxon>Spermatophyta</taxon>
        <taxon>Magnoliopsida</taxon>
        <taxon>eudicotyledons</taxon>
        <taxon>Gunneridae</taxon>
        <taxon>Pentapetalae</taxon>
        <taxon>asterids</taxon>
        <taxon>lamiids</taxon>
        <taxon>Solanales</taxon>
        <taxon>Solanaceae</taxon>
        <taxon>Solanoideae</taxon>
        <taxon>Solaneae</taxon>
        <taxon>Solanum</taxon>
    </lineage>
</organism>
<dbReference type="Proteomes" id="UP001371456">
    <property type="component" value="Unassembled WGS sequence"/>
</dbReference>
<evidence type="ECO:0000313" key="2">
    <source>
        <dbReference type="EMBL" id="KAK6782057.1"/>
    </source>
</evidence>
<reference evidence="2 3" key="1">
    <citation type="submission" date="2024-02" db="EMBL/GenBank/DDBJ databases">
        <title>de novo genome assembly of Solanum bulbocastanum strain 11H21.</title>
        <authorList>
            <person name="Hosaka A.J."/>
        </authorList>
    </citation>
    <scope>NUCLEOTIDE SEQUENCE [LARGE SCALE GENOMIC DNA]</scope>
    <source>
        <tissue evidence="2">Young leaves</tissue>
    </source>
</reference>
<accession>A0AAN8TBE8</accession>
<sequence>MAKAYDRVSWSYICIVLRKMGFDEVFIDMVWRIMANNWYSIIINGKRHGFFHSTRGLKQGDPLSLALFILGAEMLSRSLNNLQQNPLYHGFYMEKRGP</sequence>
<keyword evidence="3" id="KW-1185">Reference proteome</keyword>
<dbReference type="Pfam" id="PF00078">
    <property type="entry name" value="RVT_1"/>
    <property type="match status" value="1"/>
</dbReference>